<keyword evidence="1" id="KW-0732">Signal</keyword>
<sequence length="57" mass="5855">MIKRALTGLATAVVAAATFGALTAPPAQAEVAGGPTGKPKTDCIWLWTTKGPTCQWQ</sequence>
<dbReference type="RefSeq" id="WP_286002665.1">
    <property type="nucleotide sequence ID" value="NZ_CP127295.1"/>
</dbReference>
<dbReference type="EMBL" id="CP127295">
    <property type="protein sequence ID" value="WIY06406.1"/>
    <property type="molecule type" value="Genomic_DNA"/>
</dbReference>
<evidence type="ECO:0000313" key="3">
    <source>
        <dbReference type="Proteomes" id="UP001239397"/>
    </source>
</evidence>
<dbReference type="AlphaFoldDB" id="A0A9Y2NI17"/>
<keyword evidence="3" id="KW-1185">Reference proteome</keyword>
<evidence type="ECO:0000313" key="2">
    <source>
        <dbReference type="EMBL" id="WIY06406.1"/>
    </source>
</evidence>
<organism evidence="2 3">
    <name type="scientific">Amycolatopsis mongoliensis</name>
    <dbReference type="NCBI Taxonomy" id="715475"/>
    <lineage>
        <taxon>Bacteria</taxon>
        <taxon>Bacillati</taxon>
        <taxon>Actinomycetota</taxon>
        <taxon>Actinomycetes</taxon>
        <taxon>Pseudonocardiales</taxon>
        <taxon>Pseudonocardiaceae</taxon>
        <taxon>Amycolatopsis</taxon>
    </lineage>
</organism>
<proteinExistence type="predicted"/>
<dbReference type="KEGG" id="amog:QRX60_22105"/>
<feature type="signal peptide" evidence="1">
    <location>
        <begin position="1"/>
        <end position="29"/>
    </location>
</feature>
<evidence type="ECO:0000256" key="1">
    <source>
        <dbReference type="SAM" id="SignalP"/>
    </source>
</evidence>
<reference evidence="2 3" key="1">
    <citation type="submission" date="2023-06" db="EMBL/GenBank/DDBJ databases">
        <authorList>
            <person name="Oyuntsetseg B."/>
            <person name="Kim S.B."/>
        </authorList>
    </citation>
    <scope>NUCLEOTIDE SEQUENCE [LARGE SCALE GENOMIC DNA]</scope>
    <source>
        <strain evidence="2 3">4-36</strain>
    </source>
</reference>
<accession>A0A9Y2NI17</accession>
<dbReference type="Proteomes" id="UP001239397">
    <property type="component" value="Chromosome"/>
</dbReference>
<gene>
    <name evidence="2" type="ORF">QRX60_22105</name>
</gene>
<protein>
    <submittedName>
        <fullName evidence="2">Uncharacterized protein</fullName>
    </submittedName>
</protein>
<feature type="chain" id="PRO_5040829850" evidence="1">
    <location>
        <begin position="30"/>
        <end position="57"/>
    </location>
</feature>
<name>A0A9Y2NI17_9PSEU</name>